<keyword evidence="12" id="KW-1164">Virus endocytosis by host</keyword>
<dbReference type="KEGG" id="vg:37617150"/>
<evidence type="ECO:0000256" key="6">
    <source>
        <dbReference type="ARBA" id="ARBA00022561"/>
    </source>
</evidence>
<evidence type="ECO:0000256" key="14">
    <source>
        <dbReference type="ARBA" id="ARBA00023296"/>
    </source>
</evidence>
<comment type="subunit">
    <text evidence="15">Homomultimer. Assembles in the nucleus, presumably in an immature form, then migrates to the cytoplasm once assembled as mature virion. Interacts with Rep; this interaction relocates Rep into the nucleus.</text>
</comment>
<proteinExistence type="inferred from homology"/>
<evidence type="ECO:0000256" key="15">
    <source>
        <dbReference type="ARBA" id="ARBA00046863"/>
    </source>
</evidence>
<accession>M9V577</accession>
<evidence type="ECO:0000256" key="4">
    <source>
        <dbReference type="ARBA" id="ARBA00022431"/>
    </source>
</evidence>
<evidence type="ECO:0000256" key="5">
    <source>
        <dbReference type="ARBA" id="ARBA00022524"/>
    </source>
</evidence>
<name>M9V577_9CIRC</name>
<keyword evidence="6" id="KW-0167">Capsid protein</keyword>
<dbReference type="GO" id="GO:0003677">
    <property type="term" value="F:DNA binding"/>
    <property type="evidence" value="ECO:0007669"/>
    <property type="project" value="UniProtKB-KW"/>
</dbReference>
<evidence type="ECO:0000256" key="13">
    <source>
        <dbReference type="ARBA" id="ARBA00023125"/>
    </source>
</evidence>
<evidence type="ECO:0000256" key="1">
    <source>
        <dbReference type="ARBA" id="ARBA00004147"/>
    </source>
</evidence>
<sequence>MAFRRSKRVFRRYRRQRRRRLPFRRRLYRARTKIGTLSCKLTKVSHVQVPNTTTTVWTISFNPKDFAEYLRLGPEFERCKFISVRVRVIPWQNVSNNSTSQVPNYCILPWHRPQAASGDFEHYMSVDKARLYRQTQRGYMSFVPSTLTFTGDVASAEKKNNYQYLWKPTIMWNSEISSLQPKIYCGLIAFQGDPSMEGRNSDFNIVIDCMVRFSNQSLL</sequence>
<keyword evidence="17" id="KW-1185">Reference proteome</keyword>
<organism evidence="16 17">
    <name type="scientific">Dragonfly associated cyclovirus 7</name>
    <dbReference type="NCBI Taxonomy" id="1574361"/>
    <lineage>
        <taxon>Viruses</taxon>
        <taxon>Monodnaviria</taxon>
        <taxon>Shotokuvirae</taxon>
        <taxon>Cressdnaviricota</taxon>
        <taxon>Arfiviricetes</taxon>
        <taxon>Cirlivirales</taxon>
        <taxon>Circoviridae</taxon>
        <taxon>Cyclovirus</taxon>
        <taxon>Cyclovirus namu</taxon>
    </lineage>
</organism>
<evidence type="ECO:0000256" key="8">
    <source>
        <dbReference type="ARBA" id="ARBA00022581"/>
    </source>
</evidence>
<evidence type="ECO:0000256" key="9">
    <source>
        <dbReference type="ARBA" id="ARBA00022595"/>
    </source>
</evidence>
<dbReference type="GO" id="GO:0075732">
    <property type="term" value="P:viral penetration into host nucleus"/>
    <property type="evidence" value="ECO:0007669"/>
    <property type="project" value="UniProtKB-KW"/>
</dbReference>
<dbReference type="Proteomes" id="UP000137020">
    <property type="component" value="Segment"/>
</dbReference>
<evidence type="ECO:0000256" key="11">
    <source>
        <dbReference type="ARBA" id="ARBA00022844"/>
    </source>
</evidence>
<evidence type="ECO:0000256" key="2">
    <source>
        <dbReference type="ARBA" id="ARBA00004328"/>
    </source>
</evidence>
<keyword evidence="5" id="KW-1163">Viral penetration into host nucleus</keyword>
<dbReference type="GO" id="GO:0075509">
    <property type="term" value="P:endocytosis involved in viral entry into host cell"/>
    <property type="evidence" value="ECO:0007669"/>
    <property type="project" value="UniProtKB-KW"/>
</dbReference>
<evidence type="ECO:0000313" key="16">
    <source>
        <dbReference type="EMBL" id="AGJ74757.1"/>
    </source>
</evidence>
<dbReference type="EMBL" id="KC512919">
    <property type="protein sequence ID" value="AGJ74757.1"/>
    <property type="molecule type" value="Genomic_DNA"/>
</dbReference>
<keyword evidence="4" id="KW-1140">T=1 icosahedral capsid protein</keyword>
<dbReference type="GO" id="GO:0043657">
    <property type="term" value="C:host cell"/>
    <property type="evidence" value="ECO:0007669"/>
    <property type="project" value="GOC"/>
</dbReference>
<dbReference type="Pfam" id="PF02443">
    <property type="entry name" value="Circo_capsid"/>
    <property type="match status" value="1"/>
</dbReference>
<keyword evidence="8" id="KW-0945">Host-virus interaction</keyword>
<evidence type="ECO:0000313" key="17">
    <source>
        <dbReference type="Proteomes" id="UP000137020"/>
    </source>
</evidence>
<comment type="subcellular location">
    <subcellularLocation>
        <location evidence="1">Host nucleus</location>
    </subcellularLocation>
    <subcellularLocation>
        <location evidence="2">Virion</location>
    </subcellularLocation>
</comment>
<dbReference type="GeneID" id="37617150"/>
<evidence type="ECO:0000256" key="12">
    <source>
        <dbReference type="ARBA" id="ARBA00022890"/>
    </source>
</evidence>
<dbReference type="GO" id="GO:0019069">
    <property type="term" value="P:viral capsid assembly"/>
    <property type="evidence" value="ECO:0007669"/>
    <property type="project" value="InterPro"/>
</dbReference>
<keyword evidence="14" id="KW-1160">Virus entry into host cell</keyword>
<keyword evidence="9" id="KW-1162">Viral penetration into host cytoplasm</keyword>
<dbReference type="RefSeq" id="YP_009506311.1">
    <property type="nucleotide sequence ID" value="NC_038409.1"/>
</dbReference>
<dbReference type="InterPro" id="IPR003383">
    <property type="entry name" value="Circovirus_capsid"/>
</dbReference>
<keyword evidence="13" id="KW-0238">DNA-binding</keyword>
<protein>
    <submittedName>
        <fullName evidence="16">Capsid protein</fullName>
    </submittedName>
</protein>
<evidence type="ECO:0000256" key="7">
    <source>
        <dbReference type="ARBA" id="ARBA00022562"/>
    </source>
</evidence>
<evidence type="ECO:0000256" key="10">
    <source>
        <dbReference type="ARBA" id="ARBA00022804"/>
    </source>
</evidence>
<keyword evidence="10" id="KW-1161">Viral attachment to host cell</keyword>
<evidence type="ECO:0000256" key="3">
    <source>
        <dbReference type="ARBA" id="ARBA00010301"/>
    </source>
</evidence>
<dbReference type="GO" id="GO:0019062">
    <property type="term" value="P:virion attachment to host cell"/>
    <property type="evidence" value="ECO:0007669"/>
    <property type="project" value="UniProtKB-KW"/>
</dbReference>
<keyword evidence="7" id="KW-1048">Host nucleus</keyword>
<keyword evidence="11" id="KW-0946">Virion</keyword>
<dbReference type="GO" id="GO:0039615">
    <property type="term" value="C:T=1 icosahedral viral capsid"/>
    <property type="evidence" value="ECO:0007669"/>
    <property type="project" value="UniProtKB-KW"/>
</dbReference>
<dbReference type="GO" id="GO:0042025">
    <property type="term" value="C:host cell nucleus"/>
    <property type="evidence" value="ECO:0007669"/>
    <property type="project" value="UniProtKB-SubCell"/>
</dbReference>
<dbReference type="OrthoDB" id="18040at10239"/>
<reference evidence="16 17" key="1">
    <citation type="journal article" date="2013" name="J. Gen. Virol.">
        <title>High global diversity of cycloviruses amongst dragonflies.</title>
        <authorList>
            <person name="Dayaram A."/>
            <person name="Potter K.A."/>
            <person name="Moline A.B."/>
            <person name="Rosenstein D.D."/>
            <person name="Marinov M."/>
            <person name="Thomas J.E."/>
            <person name="Breitbart M."/>
            <person name="Rosario K."/>
            <person name="Arguello-Astorga G.R."/>
            <person name="Varsani A."/>
        </authorList>
    </citation>
    <scope>NUCLEOTIDE SEQUENCE [LARGE SCALE GENOMIC DNA]</scope>
    <source>
        <strain evidence="16">DfCyV-7_NZ-DFNZ3-2011</strain>
    </source>
</reference>
<comment type="similarity">
    <text evidence="3">Belongs to the circoviridae capsid protein family.</text>
</comment>